<comment type="caution">
    <text evidence="2">The sequence shown here is derived from an EMBL/GenBank/DDBJ whole genome shotgun (WGS) entry which is preliminary data.</text>
</comment>
<dbReference type="EMBL" id="JAHUZN010000007">
    <property type="protein sequence ID" value="KAG8487770.1"/>
    <property type="molecule type" value="Genomic_DNA"/>
</dbReference>
<dbReference type="Proteomes" id="UP000701853">
    <property type="component" value="Chromosome 7"/>
</dbReference>
<dbReference type="AlphaFoldDB" id="A0A8J5YVQ4"/>
<proteinExistence type="predicted"/>
<dbReference type="InterPro" id="IPR043502">
    <property type="entry name" value="DNA/RNA_pol_sf"/>
</dbReference>
<dbReference type="PANTHER" id="PTHR11439">
    <property type="entry name" value="GAG-POL-RELATED RETROTRANSPOSON"/>
    <property type="match status" value="1"/>
</dbReference>
<dbReference type="Pfam" id="PF07727">
    <property type="entry name" value="RVT_2"/>
    <property type="match status" value="1"/>
</dbReference>
<name>A0A8J5YVQ4_9ROSI</name>
<dbReference type="PANTHER" id="PTHR11439:SF455">
    <property type="entry name" value="RLK (RECEPTOR-LIKE PROTEIN KINASE) 8, PUTATIVE-RELATED"/>
    <property type="match status" value="1"/>
</dbReference>
<evidence type="ECO:0000313" key="2">
    <source>
        <dbReference type="EMBL" id="KAG8487770.1"/>
    </source>
</evidence>
<dbReference type="OrthoDB" id="1193675at2759"/>
<dbReference type="InterPro" id="IPR013103">
    <property type="entry name" value="RVT_2"/>
</dbReference>
<accession>A0A8J5YVQ4</accession>
<organism evidence="2 3">
    <name type="scientific">Gossypium anomalum</name>
    <dbReference type="NCBI Taxonomy" id="47600"/>
    <lineage>
        <taxon>Eukaryota</taxon>
        <taxon>Viridiplantae</taxon>
        <taxon>Streptophyta</taxon>
        <taxon>Embryophyta</taxon>
        <taxon>Tracheophyta</taxon>
        <taxon>Spermatophyta</taxon>
        <taxon>Magnoliopsida</taxon>
        <taxon>eudicotyledons</taxon>
        <taxon>Gunneridae</taxon>
        <taxon>Pentapetalae</taxon>
        <taxon>rosids</taxon>
        <taxon>malvids</taxon>
        <taxon>Malvales</taxon>
        <taxon>Malvaceae</taxon>
        <taxon>Malvoideae</taxon>
        <taxon>Gossypium</taxon>
    </lineage>
</organism>
<evidence type="ECO:0000313" key="3">
    <source>
        <dbReference type="Proteomes" id="UP000701853"/>
    </source>
</evidence>
<dbReference type="CDD" id="cd09272">
    <property type="entry name" value="RNase_HI_RT_Ty1"/>
    <property type="match status" value="1"/>
</dbReference>
<keyword evidence="3" id="KW-1185">Reference proteome</keyword>
<protein>
    <recommendedName>
        <fullName evidence="1">Reverse transcriptase Ty1/copia-type domain-containing protein</fullName>
    </recommendedName>
</protein>
<evidence type="ECO:0000259" key="1">
    <source>
        <dbReference type="Pfam" id="PF07727"/>
    </source>
</evidence>
<feature type="domain" description="Reverse transcriptase Ty1/copia-type" evidence="1">
    <location>
        <begin position="3"/>
        <end position="92"/>
    </location>
</feature>
<gene>
    <name evidence="2" type="ORF">CXB51_018003</name>
</gene>
<reference evidence="2 3" key="1">
    <citation type="journal article" date="2021" name="bioRxiv">
        <title>The Gossypium anomalum genome as a resource for cotton improvement and evolutionary analysis of hybrid incompatibility.</title>
        <authorList>
            <person name="Grover C.E."/>
            <person name="Yuan D."/>
            <person name="Arick M.A."/>
            <person name="Miller E.R."/>
            <person name="Hu G."/>
            <person name="Peterson D.G."/>
            <person name="Wendel J.F."/>
            <person name="Udall J.A."/>
        </authorList>
    </citation>
    <scope>NUCLEOTIDE SEQUENCE [LARGE SCALE GENOMIC DNA]</scope>
    <source>
        <strain evidence="2">JFW-Udall</strain>
        <tissue evidence="2">Leaf</tissue>
    </source>
</reference>
<sequence length="385" mass="43071">MKNNTWSLVSLPADRTPIGCKWLFKVKRKPDGSVKRYKAKLVGKGYSQKAGFDYQDTLSLVVKPVTIQFILSIAVTKRWKLRQVDINMPFLMAPRTWFDKLKFDLVSEGFDATKSDALFFVRIRDQSVIYILVYVDDIIITGNNDDKIDLVKYILELLAKYHMAEAHGVPTPMASSCVLSASCGSPLGDESAYGSIAGASQYAMISWPEIAYVVNKLCQFMHKPLDTHFKAMKIVLRYLAATSHYGLCFQPAKRMVLTGFSDANWGLDIDDRRSTSGYCIYFGGSTVSWSSKKQQVVSRSNAEAEYHSLAHAAAEISSAVAVSANPIIHSKFKHMEFDLFFVRERVAQGKLIVGQVPAQDQVVDTLTKPSSEPFFKLRVCAVLRS</sequence>
<dbReference type="SUPFAM" id="SSF56672">
    <property type="entry name" value="DNA/RNA polymerases"/>
    <property type="match status" value="1"/>
</dbReference>